<accession>A0ABQ6JS31</accession>
<dbReference type="EMBL" id="BSVA01000001">
    <property type="protein sequence ID" value="GMA90114.1"/>
    <property type="molecule type" value="Genomic_DNA"/>
</dbReference>
<dbReference type="Proteomes" id="UP001157069">
    <property type="component" value="Unassembled WGS sequence"/>
</dbReference>
<gene>
    <name evidence="2" type="ORF">GCM10025869_06430</name>
</gene>
<feature type="region of interest" description="Disordered" evidence="1">
    <location>
        <begin position="57"/>
        <end position="82"/>
    </location>
</feature>
<evidence type="ECO:0000313" key="2">
    <source>
        <dbReference type="EMBL" id="GMA90114.1"/>
    </source>
</evidence>
<protein>
    <submittedName>
        <fullName evidence="2">Uncharacterized protein</fullName>
    </submittedName>
</protein>
<feature type="region of interest" description="Disordered" evidence="1">
    <location>
        <begin position="1"/>
        <end position="35"/>
    </location>
</feature>
<organism evidence="2 3">
    <name type="scientific">Homoserinibacter gongjuensis</name>
    <dbReference type="NCBI Taxonomy" id="1162968"/>
    <lineage>
        <taxon>Bacteria</taxon>
        <taxon>Bacillati</taxon>
        <taxon>Actinomycetota</taxon>
        <taxon>Actinomycetes</taxon>
        <taxon>Micrococcales</taxon>
        <taxon>Microbacteriaceae</taxon>
        <taxon>Homoserinibacter</taxon>
    </lineage>
</organism>
<name>A0ABQ6JS31_9MICO</name>
<feature type="region of interest" description="Disordered" evidence="1">
    <location>
        <begin position="393"/>
        <end position="451"/>
    </location>
</feature>
<feature type="compositionally biased region" description="Basic and acidic residues" evidence="1">
    <location>
        <begin position="302"/>
        <end position="349"/>
    </location>
</feature>
<evidence type="ECO:0000256" key="1">
    <source>
        <dbReference type="SAM" id="MobiDB-lite"/>
    </source>
</evidence>
<evidence type="ECO:0000313" key="3">
    <source>
        <dbReference type="Proteomes" id="UP001157069"/>
    </source>
</evidence>
<sequence length="451" mass="51111">MRARADHAAVVEHDDEVGVDHRREPVRDHEQGSILGDRVDRLAQQLFVDPVERRRRLVEQQDGRSREQRPRDREPLPLTSREHDALLADRGIQSCRVAVEHLAEVHGAQHLDALRVGRLGRAEREVVADAASQHRCVLLDVADAGAQLLARQGAHVHAVHAHDPGARVVEALDEREDRRLARPRRPDECDARAARHRERHAVQYFAIGRLERILAELRGDDLLALRRVRLLRVAEPHVVESDGVIRGEVGRRLEGGITLVFRRDAHDLLDAPERAERLTHRGDRAECLTERHDHEEEEQDECHEARDRDRPRGDAVATEPEHDQERHVHRDRGDRHDERRDLRDPDARAPRLPRGVFDGGRLALGRVRGAHGADGRDRTLHTRRDVADLLLLLAARPPDAPGEAADHGDREGDHEHGGTQQHGVDDRHADDRADEDHGPAERVDEPWVSTA</sequence>
<proteinExistence type="predicted"/>
<comment type="caution">
    <text evidence="2">The sequence shown here is derived from an EMBL/GenBank/DDBJ whole genome shotgun (WGS) entry which is preliminary data.</text>
</comment>
<reference evidence="3" key="1">
    <citation type="journal article" date="2019" name="Int. J. Syst. Evol. Microbiol.">
        <title>The Global Catalogue of Microorganisms (GCM) 10K type strain sequencing project: providing services to taxonomists for standard genome sequencing and annotation.</title>
        <authorList>
            <consortium name="The Broad Institute Genomics Platform"/>
            <consortium name="The Broad Institute Genome Sequencing Center for Infectious Disease"/>
            <person name="Wu L."/>
            <person name="Ma J."/>
        </authorList>
    </citation>
    <scope>NUCLEOTIDE SEQUENCE [LARGE SCALE GENOMIC DNA]</scope>
    <source>
        <strain evidence="3">NBRC 108755</strain>
    </source>
</reference>
<feature type="compositionally biased region" description="Low complexity" evidence="1">
    <location>
        <begin position="350"/>
        <end position="359"/>
    </location>
</feature>
<feature type="compositionally biased region" description="Basic and acidic residues" evidence="1">
    <location>
        <begin position="404"/>
        <end position="445"/>
    </location>
</feature>
<feature type="region of interest" description="Disordered" evidence="1">
    <location>
        <begin position="288"/>
        <end position="359"/>
    </location>
</feature>
<keyword evidence="3" id="KW-1185">Reference proteome</keyword>